<keyword evidence="5 6" id="KW-0472">Membrane</keyword>
<dbReference type="NCBIfam" id="TIGR04407">
    <property type="entry name" value="LptF_YjgP"/>
    <property type="match status" value="1"/>
</dbReference>
<evidence type="ECO:0000313" key="8">
    <source>
        <dbReference type="Proteomes" id="UP000215377"/>
    </source>
</evidence>
<keyword evidence="3 6" id="KW-0812">Transmembrane</keyword>
<comment type="subcellular location">
    <subcellularLocation>
        <location evidence="1">Cell membrane</location>
        <topology evidence="1">Multi-pass membrane protein</topology>
    </subcellularLocation>
</comment>
<sequence length="375" mass="41232">MSKFDRYVLSQYLLFFGFFSLILVAVFWLNQAVILFDVLVGDGQNALVFLEFTALALPRLIRMILPMAAFAAVLYFTNRLSNESELTVMKATGASPWQMARPAFWFGASVALMMAVLTNFLLPASTSRLSVREAEISQNIAARLLTEGTFLHPTDGVTFYIREIGLDGALNDVFLSDRRDPEQTMLFTAARAFLVREDGGARLIMVDGMAQGLETERQALSITYFEDFSYDISALMPSGVAGARSHRAIPTLELLTSRDRISAEEGISMGTLTEELHVRFTRPLNCLAVAMLGFSTLLLGGFSRFGLWRQMVGAFFLLVLLETLRGTVSPPVEANPAIWPLLYLPPGLALGLSAVFLYISGRAGRLSRKSPGVAA</sequence>
<comment type="caution">
    <text evidence="7">The sequence shown here is derived from an EMBL/GenBank/DDBJ whole genome shotgun (WGS) entry which is preliminary data.</text>
</comment>
<evidence type="ECO:0000256" key="3">
    <source>
        <dbReference type="ARBA" id="ARBA00022692"/>
    </source>
</evidence>
<dbReference type="OrthoDB" id="8477889at2"/>
<dbReference type="InterPro" id="IPR030922">
    <property type="entry name" value="LptF"/>
</dbReference>
<dbReference type="RefSeq" id="WP_088648428.1">
    <property type="nucleotide sequence ID" value="NZ_AQQR01000001.1"/>
</dbReference>
<feature type="transmembrane region" description="Helical" evidence="6">
    <location>
        <begin position="286"/>
        <end position="307"/>
    </location>
</feature>
<dbReference type="Proteomes" id="UP000215377">
    <property type="component" value="Unassembled WGS sequence"/>
</dbReference>
<dbReference type="PANTHER" id="PTHR33529">
    <property type="entry name" value="SLR0882 PROTEIN-RELATED"/>
    <property type="match status" value="1"/>
</dbReference>
<protein>
    <submittedName>
        <fullName evidence="7">Permease</fullName>
    </submittedName>
</protein>
<evidence type="ECO:0000256" key="6">
    <source>
        <dbReference type="SAM" id="Phobius"/>
    </source>
</evidence>
<feature type="transmembrane region" description="Helical" evidence="6">
    <location>
        <begin position="12"/>
        <end position="39"/>
    </location>
</feature>
<dbReference type="GO" id="GO:0055085">
    <property type="term" value="P:transmembrane transport"/>
    <property type="evidence" value="ECO:0007669"/>
    <property type="project" value="InterPro"/>
</dbReference>
<evidence type="ECO:0000313" key="7">
    <source>
        <dbReference type="EMBL" id="OWU77771.1"/>
    </source>
</evidence>
<evidence type="ECO:0000256" key="4">
    <source>
        <dbReference type="ARBA" id="ARBA00022989"/>
    </source>
</evidence>
<gene>
    <name evidence="7" type="ORF">ATO3_03690</name>
</gene>
<feature type="transmembrane region" description="Helical" evidence="6">
    <location>
        <begin position="103"/>
        <end position="122"/>
    </location>
</feature>
<dbReference type="EMBL" id="AQQR01000001">
    <property type="protein sequence ID" value="OWU77771.1"/>
    <property type="molecule type" value="Genomic_DNA"/>
</dbReference>
<dbReference type="Pfam" id="PF03739">
    <property type="entry name" value="LptF_LptG"/>
    <property type="match status" value="1"/>
</dbReference>
<dbReference type="AlphaFoldDB" id="A0A225NS74"/>
<dbReference type="InterPro" id="IPR005495">
    <property type="entry name" value="LptG/LptF_permease"/>
</dbReference>
<dbReference type="GO" id="GO:0015920">
    <property type="term" value="P:lipopolysaccharide transport"/>
    <property type="evidence" value="ECO:0007669"/>
    <property type="project" value="TreeGrafter"/>
</dbReference>
<evidence type="ECO:0000256" key="5">
    <source>
        <dbReference type="ARBA" id="ARBA00023136"/>
    </source>
</evidence>
<dbReference type="PANTHER" id="PTHR33529:SF6">
    <property type="entry name" value="YJGP_YJGQ FAMILY PERMEASE"/>
    <property type="match status" value="1"/>
</dbReference>
<keyword evidence="4 6" id="KW-1133">Transmembrane helix</keyword>
<proteinExistence type="predicted"/>
<organism evidence="7 8">
    <name type="scientific">Marinibacterium profundimaris</name>
    <dbReference type="NCBI Taxonomy" id="1679460"/>
    <lineage>
        <taxon>Bacteria</taxon>
        <taxon>Pseudomonadati</taxon>
        <taxon>Pseudomonadota</taxon>
        <taxon>Alphaproteobacteria</taxon>
        <taxon>Rhodobacterales</taxon>
        <taxon>Paracoccaceae</taxon>
        <taxon>Marinibacterium</taxon>
    </lineage>
</organism>
<feature type="transmembrane region" description="Helical" evidence="6">
    <location>
        <begin position="337"/>
        <end position="359"/>
    </location>
</feature>
<name>A0A225NS74_9RHOB</name>
<dbReference type="GO" id="GO:0043190">
    <property type="term" value="C:ATP-binding cassette (ABC) transporter complex"/>
    <property type="evidence" value="ECO:0007669"/>
    <property type="project" value="InterPro"/>
</dbReference>
<keyword evidence="8" id="KW-1185">Reference proteome</keyword>
<evidence type="ECO:0000256" key="2">
    <source>
        <dbReference type="ARBA" id="ARBA00022475"/>
    </source>
</evidence>
<accession>A0A225NS74</accession>
<reference evidence="7 8" key="1">
    <citation type="submission" date="2013-04" db="EMBL/GenBank/DDBJ databases">
        <title>Oceanicola sp. 22II1-22F33 Genome Sequencing.</title>
        <authorList>
            <person name="Lai Q."/>
            <person name="Li G."/>
            <person name="Shao Z."/>
        </authorList>
    </citation>
    <scope>NUCLEOTIDE SEQUENCE [LARGE SCALE GENOMIC DNA]</scope>
    <source>
        <strain evidence="7 8">22II1-22F33</strain>
    </source>
</reference>
<keyword evidence="2" id="KW-1003">Cell membrane</keyword>
<evidence type="ECO:0000256" key="1">
    <source>
        <dbReference type="ARBA" id="ARBA00004651"/>
    </source>
</evidence>